<dbReference type="InterPro" id="IPR001845">
    <property type="entry name" value="HTH_ArsR_DNA-bd_dom"/>
</dbReference>
<dbReference type="PANTHER" id="PTHR33154">
    <property type="entry name" value="TRANSCRIPTIONAL REGULATOR, ARSR FAMILY"/>
    <property type="match status" value="1"/>
</dbReference>
<keyword evidence="3" id="KW-0238">DNA-binding</keyword>
<dbReference type="RefSeq" id="WP_197418767.1">
    <property type="nucleotide sequence ID" value="NZ_FORY01000004.1"/>
</dbReference>
<keyword evidence="1" id="KW-0059">Arsenical resistance</keyword>
<keyword evidence="7" id="KW-1185">Reference proteome</keyword>
<dbReference type="InterPro" id="IPR051081">
    <property type="entry name" value="HTH_MetalResp_TranReg"/>
</dbReference>
<evidence type="ECO:0000313" key="7">
    <source>
        <dbReference type="Proteomes" id="UP000183299"/>
    </source>
</evidence>
<keyword evidence="4" id="KW-0804">Transcription</keyword>
<evidence type="ECO:0000256" key="2">
    <source>
        <dbReference type="ARBA" id="ARBA00023015"/>
    </source>
</evidence>
<dbReference type="Gene3D" id="1.10.10.10">
    <property type="entry name" value="Winged helix-like DNA-binding domain superfamily/Winged helix DNA-binding domain"/>
    <property type="match status" value="1"/>
</dbReference>
<gene>
    <name evidence="6" type="ORF">SAMN04488138_104147</name>
</gene>
<dbReference type="EMBL" id="FORY01000004">
    <property type="protein sequence ID" value="SFJ38309.1"/>
    <property type="molecule type" value="Genomic_DNA"/>
</dbReference>
<protein>
    <submittedName>
        <fullName evidence="6">ArsR family transcriptional regulator</fullName>
    </submittedName>
</protein>
<dbReference type="SUPFAM" id="SSF46785">
    <property type="entry name" value="Winged helix' DNA-binding domain"/>
    <property type="match status" value="1"/>
</dbReference>
<dbReference type="InterPro" id="IPR036390">
    <property type="entry name" value="WH_DNA-bd_sf"/>
</dbReference>
<evidence type="ECO:0000256" key="4">
    <source>
        <dbReference type="ARBA" id="ARBA00023163"/>
    </source>
</evidence>
<dbReference type="GeneID" id="98664530"/>
<dbReference type="SMART" id="SM00418">
    <property type="entry name" value="HTH_ARSR"/>
    <property type="match status" value="1"/>
</dbReference>
<name>A0A1I3QXU2_9RHOB</name>
<keyword evidence="2" id="KW-0805">Transcription regulation</keyword>
<dbReference type="GO" id="GO:0003700">
    <property type="term" value="F:DNA-binding transcription factor activity"/>
    <property type="evidence" value="ECO:0007669"/>
    <property type="project" value="InterPro"/>
</dbReference>
<evidence type="ECO:0000256" key="3">
    <source>
        <dbReference type="ARBA" id="ARBA00023125"/>
    </source>
</evidence>
<feature type="domain" description="HTH arsR-type" evidence="5">
    <location>
        <begin position="1"/>
        <end position="99"/>
    </location>
</feature>
<evidence type="ECO:0000256" key="1">
    <source>
        <dbReference type="ARBA" id="ARBA00022849"/>
    </source>
</evidence>
<sequence>MGDKMDDRYVEALKAIAEPHRLRLFWLLLQVNERICVAEAMDVLGETHYNMSRNLKILLKAGLVRAEKDGKWVFYTLSPKDDAFHQGLVDAVRSIPASEFTDEIKRCRLRLSLREDGRCVVGAGSAEWEEACRAEQAQSSPRPN</sequence>
<dbReference type="GO" id="GO:0046685">
    <property type="term" value="P:response to arsenic-containing substance"/>
    <property type="evidence" value="ECO:0007669"/>
    <property type="project" value="UniProtKB-KW"/>
</dbReference>
<dbReference type="PROSITE" id="PS50987">
    <property type="entry name" value="HTH_ARSR_2"/>
    <property type="match status" value="1"/>
</dbReference>
<evidence type="ECO:0000259" key="5">
    <source>
        <dbReference type="PROSITE" id="PS50987"/>
    </source>
</evidence>
<dbReference type="Proteomes" id="UP000183299">
    <property type="component" value="Unassembled WGS sequence"/>
</dbReference>
<proteinExistence type="predicted"/>
<dbReference type="InterPro" id="IPR011991">
    <property type="entry name" value="ArsR-like_HTH"/>
</dbReference>
<dbReference type="GO" id="GO:0003677">
    <property type="term" value="F:DNA binding"/>
    <property type="evidence" value="ECO:0007669"/>
    <property type="project" value="UniProtKB-KW"/>
</dbReference>
<dbReference type="AlphaFoldDB" id="A0A1I3QXU2"/>
<dbReference type="STRING" id="576117.SAMN04488138_104147"/>
<evidence type="ECO:0000313" key="6">
    <source>
        <dbReference type="EMBL" id="SFJ38309.1"/>
    </source>
</evidence>
<dbReference type="CDD" id="cd00090">
    <property type="entry name" value="HTH_ARSR"/>
    <property type="match status" value="1"/>
</dbReference>
<organism evidence="6 7">
    <name type="scientific">Celeribacter halophilus</name>
    <dbReference type="NCBI Taxonomy" id="576117"/>
    <lineage>
        <taxon>Bacteria</taxon>
        <taxon>Pseudomonadati</taxon>
        <taxon>Pseudomonadota</taxon>
        <taxon>Alphaproteobacteria</taxon>
        <taxon>Rhodobacterales</taxon>
        <taxon>Roseobacteraceae</taxon>
        <taxon>Celeribacter</taxon>
    </lineage>
</organism>
<dbReference type="InterPro" id="IPR036388">
    <property type="entry name" value="WH-like_DNA-bd_sf"/>
</dbReference>
<reference evidence="6 7" key="1">
    <citation type="submission" date="2016-10" db="EMBL/GenBank/DDBJ databases">
        <authorList>
            <person name="de Groot N.N."/>
        </authorList>
    </citation>
    <scope>NUCLEOTIDE SEQUENCE [LARGE SCALE GENOMIC DNA]</scope>
    <source>
        <strain evidence="6 7">CGMCC 1.8891</strain>
    </source>
</reference>
<dbReference type="NCBIfam" id="NF033788">
    <property type="entry name" value="HTH_metalloreg"/>
    <property type="match status" value="1"/>
</dbReference>
<dbReference type="PANTHER" id="PTHR33154:SF18">
    <property type="entry name" value="ARSENICAL RESISTANCE OPERON REPRESSOR"/>
    <property type="match status" value="1"/>
</dbReference>
<accession>A0A1I3QXU2</accession>
<dbReference type="Pfam" id="PF12840">
    <property type="entry name" value="HTH_20"/>
    <property type="match status" value="1"/>
</dbReference>
<dbReference type="PRINTS" id="PR00778">
    <property type="entry name" value="HTHARSR"/>
</dbReference>